<dbReference type="OrthoDB" id="7482721at2759"/>
<dbReference type="PANTHER" id="PTHR43981">
    <property type="entry name" value="ENOYL-[ACYL-CARRIER-PROTEIN] REDUCTASE, MITOCHONDRIAL"/>
    <property type="match status" value="1"/>
</dbReference>
<proteinExistence type="inferred from homology"/>
<evidence type="ECO:0000256" key="10">
    <source>
        <dbReference type="ARBA" id="ARBA00023160"/>
    </source>
</evidence>
<dbReference type="SMART" id="SM00829">
    <property type="entry name" value="PKS_ER"/>
    <property type="match status" value="1"/>
</dbReference>
<keyword evidence="15" id="KW-1185">Reference proteome</keyword>
<keyword evidence="6" id="KW-0809">Transit peptide</keyword>
<dbReference type="FunCoup" id="A0A0H2S3K3">
    <property type="interactions" value="317"/>
</dbReference>
<dbReference type="InParanoid" id="A0A0H2S3K3"/>
<dbReference type="FunFam" id="3.40.50.720:FF:000112">
    <property type="entry name" value="Enoyl-[acyl-carrier-protein] reductase 1, mitochondrial"/>
    <property type="match status" value="1"/>
</dbReference>
<evidence type="ECO:0000256" key="11">
    <source>
        <dbReference type="ARBA" id="ARBA00038963"/>
    </source>
</evidence>
<reference evidence="14 15" key="1">
    <citation type="submission" date="2015-04" db="EMBL/GenBank/DDBJ databases">
        <title>Complete genome sequence of Schizopora paradoxa KUC8140, a cosmopolitan wood degrader in East Asia.</title>
        <authorList>
            <consortium name="DOE Joint Genome Institute"/>
            <person name="Min B."/>
            <person name="Park H."/>
            <person name="Jang Y."/>
            <person name="Kim J.-J."/>
            <person name="Kim K.H."/>
            <person name="Pangilinan J."/>
            <person name="Lipzen A."/>
            <person name="Riley R."/>
            <person name="Grigoriev I.V."/>
            <person name="Spatafora J.W."/>
            <person name="Choi I.-G."/>
        </authorList>
    </citation>
    <scope>NUCLEOTIDE SEQUENCE [LARGE SCALE GENOMIC DNA]</scope>
    <source>
        <strain evidence="14 15">KUC8140</strain>
    </source>
</reference>
<dbReference type="Gene3D" id="3.90.180.10">
    <property type="entry name" value="Medium-chain alcohol dehydrogenases, catalytic domain"/>
    <property type="match status" value="1"/>
</dbReference>
<comment type="catalytic activity">
    <reaction evidence="12">
        <text>a 2,3-saturated acyl-[ACP] + NADP(+) = a (2E)-enoyl-[ACP] + NADPH + H(+)</text>
        <dbReference type="Rhea" id="RHEA:22564"/>
        <dbReference type="Rhea" id="RHEA-COMP:9925"/>
        <dbReference type="Rhea" id="RHEA-COMP:9926"/>
        <dbReference type="ChEBI" id="CHEBI:15378"/>
        <dbReference type="ChEBI" id="CHEBI:57783"/>
        <dbReference type="ChEBI" id="CHEBI:58349"/>
        <dbReference type="ChEBI" id="CHEBI:78784"/>
        <dbReference type="ChEBI" id="CHEBI:78785"/>
        <dbReference type="EC" id="1.3.1.104"/>
    </reaction>
</comment>
<evidence type="ECO:0000256" key="8">
    <source>
        <dbReference type="ARBA" id="ARBA00023098"/>
    </source>
</evidence>
<dbReference type="InterPro" id="IPR013154">
    <property type="entry name" value="ADH-like_N"/>
</dbReference>
<evidence type="ECO:0000256" key="2">
    <source>
        <dbReference type="ARBA" id="ARBA00010371"/>
    </source>
</evidence>
<dbReference type="Pfam" id="PF08240">
    <property type="entry name" value="ADH_N"/>
    <property type="match status" value="1"/>
</dbReference>
<evidence type="ECO:0000313" key="14">
    <source>
        <dbReference type="EMBL" id="KLO11526.1"/>
    </source>
</evidence>
<dbReference type="InterPro" id="IPR020843">
    <property type="entry name" value="ER"/>
</dbReference>
<evidence type="ECO:0000256" key="7">
    <source>
        <dbReference type="ARBA" id="ARBA00023002"/>
    </source>
</evidence>
<keyword evidence="7" id="KW-0560">Oxidoreductase</keyword>
<keyword evidence="4" id="KW-0276">Fatty acid metabolism</keyword>
<sequence length="407" mass="44626">MLTTSTVFRAARTTRALQRSFSSSIVARVRRAVVYNANGNPAENLRVLSVPNTLDPPPPSTLNIRFLLSPINPSDINVIEGVYPAKPLPRNPSNLSQTDSNDSAERVFIGGNEGLAEVMEVGEGVQGLKTGDWVVMVKQQAGTWCSDTNVGEQDVVRIPKVDGRLPSEVDAATMTVNPPTAYNMLRDFVQLKPGDWVVQNGANSAVGQAVIQIAAHRELKTLNLVRDRDDFAALEARLTSLGATRVLPYSLLDPTVDKARAKETRTSLQSLFAGSPPRLALNCVSGAPTTHMSSLLGSNAVLVSYGAMSKQPLSLPTSLFIFKDLTSKGFWQSRWYKTHSREERESLMQELVTLIVNGKLREPENEVFTIGADQDDESSTHALREKIQKIQGGRYGKKLLIKFDVKR</sequence>
<dbReference type="CDD" id="cd08290">
    <property type="entry name" value="ETR"/>
    <property type="match status" value="1"/>
</dbReference>
<dbReference type="AlphaFoldDB" id="A0A0H2S3K3"/>
<dbReference type="GO" id="GO:0141148">
    <property type="term" value="F:enoyl-[acyl-carrier-protein] reductase (NADPH) activity"/>
    <property type="evidence" value="ECO:0007669"/>
    <property type="project" value="UniProtKB-EC"/>
</dbReference>
<evidence type="ECO:0000313" key="15">
    <source>
        <dbReference type="Proteomes" id="UP000053477"/>
    </source>
</evidence>
<evidence type="ECO:0000256" key="4">
    <source>
        <dbReference type="ARBA" id="ARBA00022832"/>
    </source>
</evidence>
<name>A0A0H2S3K3_9AGAM</name>
<keyword evidence="3" id="KW-0444">Lipid biosynthesis</keyword>
<evidence type="ECO:0000256" key="6">
    <source>
        <dbReference type="ARBA" id="ARBA00022946"/>
    </source>
</evidence>
<evidence type="ECO:0000256" key="3">
    <source>
        <dbReference type="ARBA" id="ARBA00022516"/>
    </source>
</evidence>
<keyword evidence="8" id="KW-0443">Lipid metabolism</keyword>
<organism evidence="14 15">
    <name type="scientific">Schizopora paradoxa</name>
    <dbReference type="NCBI Taxonomy" id="27342"/>
    <lineage>
        <taxon>Eukaryota</taxon>
        <taxon>Fungi</taxon>
        <taxon>Dikarya</taxon>
        <taxon>Basidiomycota</taxon>
        <taxon>Agaricomycotina</taxon>
        <taxon>Agaricomycetes</taxon>
        <taxon>Hymenochaetales</taxon>
        <taxon>Schizoporaceae</taxon>
        <taxon>Schizopora</taxon>
    </lineage>
</organism>
<dbReference type="EMBL" id="KQ085998">
    <property type="protein sequence ID" value="KLO11526.1"/>
    <property type="molecule type" value="Genomic_DNA"/>
</dbReference>
<evidence type="ECO:0000256" key="9">
    <source>
        <dbReference type="ARBA" id="ARBA00023128"/>
    </source>
</evidence>
<dbReference type="SUPFAM" id="SSF50129">
    <property type="entry name" value="GroES-like"/>
    <property type="match status" value="1"/>
</dbReference>
<dbReference type="EC" id="1.3.1.104" evidence="11"/>
<dbReference type="STRING" id="27342.A0A0H2S3K3"/>
<dbReference type="Proteomes" id="UP000053477">
    <property type="component" value="Unassembled WGS sequence"/>
</dbReference>
<dbReference type="InterPro" id="IPR051034">
    <property type="entry name" value="Mito_Enoyl-ACP_Reductase"/>
</dbReference>
<evidence type="ECO:0000256" key="12">
    <source>
        <dbReference type="ARBA" id="ARBA00048843"/>
    </source>
</evidence>
<protein>
    <recommendedName>
        <fullName evidence="11">enoyl-[acyl-carrier-protein] reductase</fullName>
        <ecNumber evidence="11">1.3.1.104</ecNumber>
    </recommendedName>
</protein>
<dbReference type="GO" id="GO:0006633">
    <property type="term" value="P:fatty acid biosynthetic process"/>
    <property type="evidence" value="ECO:0007669"/>
    <property type="project" value="UniProtKB-KW"/>
</dbReference>
<keyword evidence="9" id="KW-0496">Mitochondrion</keyword>
<accession>A0A0H2S3K3</accession>
<dbReference type="InterPro" id="IPR011032">
    <property type="entry name" value="GroES-like_sf"/>
</dbReference>
<evidence type="ECO:0000256" key="5">
    <source>
        <dbReference type="ARBA" id="ARBA00022857"/>
    </source>
</evidence>
<keyword evidence="5" id="KW-0521">NADP</keyword>
<dbReference type="InterPro" id="IPR036291">
    <property type="entry name" value="NAD(P)-bd_dom_sf"/>
</dbReference>
<dbReference type="SUPFAM" id="SSF51735">
    <property type="entry name" value="NAD(P)-binding Rossmann-fold domains"/>
    <property type="match status" value="1"/>
</dbReference>
<evidence type="ECO:0000259" key="13">
    <source>
        <dbReference type="SMART" id="SM00829"/>
    </source>
</evidence>
<dbReference type="Gene3D" id="3.40.50.720">
    <property type="entry name" value="NAD(P)-binding Rossmann-like Domain"/>
    <property type="match status" value="1"/>
</dbReference>
<dbReference type="GO" id="GO:0005739">
    <property type="term" value="C:mitochondrion"/>
    <property type="evidence" value="ECO:0007669"/>
    <property type="project" value="UniProtKB-SubCell"/>
</dbReference>
<comment type="similarity">
    <text evidence="2">Belongs to the zinc-containing alcohol dehydrogenase family. Quinone oxidoreductase subfamily.</text>
</comment>
<comment type="subcellular location">
    <subcellularLocation>
        <location evidence="1">Mitochondrion</location>
    </subcellularLocation>
</comment>
<feature type="domain" description="Enoyl reductase (ER)" evidence="13">
    <location>
        <begin position="40"/>
        <end position="400"/>
    </location>
</feature>
<gene>
    <name evidence="14" type="ORF">SCHPADRAFT_905949</name>
</gene>
<keyword evidence="10" id="KW-0275">Fatty acid biosynthesis</keyword>
<evidence type="ECO:0000256" key="1">
    <source>
        <dbReference type="ARBA" id="ARBA00004173"/>
    </source>
</evidence>
<dbReference type="PANTHER" id="PTHR43981:SF2">
    <property type="entry name" value="ENOYL-[ACYL-CARRIER-PROTEIN] REDUCTASE, MITOCHONDRIAL"/>
    <property type="match status" value="1"/>
</dbReference>